<proteinExistence type="predicted"/>
<feature type="coiled-coil region" evidence="1">
    <location>
        <begin position="30"/>
        <end position="60"/>
    </location>
</feature>
<dbReference type="Proteomes" id="UP000831880">
    <property type="component" value="Chromosome"/>
</dbReference>
<protein>
    <submittedName>
        <fullName evidence="2">Uncharacterized protein</fullName>
    </submittedName>
</protein>
<accession>A0ABY4H3P8</accession>
<evidence type="ECO:0000256" key="1">
    <source>
        <dbReference type="SAM" id="Coils"/>
    </source>
</evidence>
<sequence length="82" mass="9461">MNKHVVFGLFLGFLIAMTGFNVYTQITASDEGLQAKIKHLQNDKQQVLNENQELKQTMDQQRPARIQAHHRALVDKVNLFIK</sequence>
<dbReference type="EMBL" id="CP095074">
    <property type="protein sequence ID" value="UOQ95081.1"/>
    <property type="molecule type" value="Genomic_DNA"/>
</dbReference>
<evidence type="ECO:0000313" key="2">
    <source>
        <dbReference type="EMBL" id="UOQ95081.1"/>
    </source>
</evidence>
<name>A0ABY4H3P8_9BACI</name>
<gene>
    <name evidence="2" type="ORF">MUO14_09195</name>
</gene>
<dbReference type="RefSeq" id="WP_244754934.1">
    <property type="nucleotide sequence ID" value="NZ_CP095074.1"/>
</dbReference>
<keyword evidence="3" id="KW-1185">Reference proteome</keyword>
<keyword evidence="1" id="KW-0175">Coiled coil</keyword>
<organism evidence="2 3">
    <name type="scientific">Halobacillus shinanisalinarum</name>
    <dbReference type="NCBI Taxonomy" id="2932258"/>
    <lineage>
        <taxon>Bacteria</taxon>
        <taxon>Bacillati</taxon>
        <taxon>Bacillota</taxon>
        <taxon>Bacilli</taxon>
        <taxon>Bacillales</taxon>
        <taxon>Bacillaceae</taxon>
        <taxon>Halobacillus</taxon>
    </lineage>
</organism>
<reference evidence="2 3" key="1">
    <citation type="submission" date="2022-04" db="EMBL/GenBank/DDBJ databases">
        <title>Halobacillus sp. isolated from saltern.</title>
        <authorList>
            <person name="Won M."/>
            <person name="Lee C.-M."/>
            <person name="Woen H.-Y."/>
            <person name="Kwon S.-W."/>
        </authorList>
    </citation>
    <scope>NUCLEOTIDE SEQUENCE [LARGE SCALE GENOMIC DNA]</scope>
    <source>
        <strain evidence="2 3">SSTM10-2</strain>
    </source>
</reference>
<evidence type="ECO:0000313" key="3">
    <source>
        <dbReference type="Proteomes" id="UP000831880"/>
    </source>
</evidence>